<feature type="transmembrane region" description="Helical" evidence="6">
    <location>
        <begin position="495"/>
        <end position="521"/>
    </location>
</feature>
<evidence type="ECO:0000256" key="6">
    <source>
        <dbReference type="SAM" id="Phobius"/>
    </source>
</evidence>
<dbReference type="GO" id="GO:0005886">
    <property type="term" value="C:plasma membrane"/>
    <property type="evidence" value="ECO:0007669"/>
    <property type="project" value="UniProtKB-SubCell"/>
</dbReference>
<reference evidence="7 8" key="1">
    <citation type="submission" date="2020-08" db="EMBL/GenBank/DDBJ databases">
        <title>Genomic Encyclopedia of Type Strains, Phase IV (KMG-IV): sequencing the most valuable type-strain genomes for metagenomic binning, comparative biology and taxonomic classification.</title>
        <authorList>
            <person name="Goeker M."/>
        </authorList>
    </citation>
    <scope>NUCLEOTIDE SEQUENCE [LARGE SCALE GENOMIC DNA]</scope>
    <source>
        <strain evidence="7 8">DSM 26963</strain>
    </source>
</reference>
<dbReference type="PANTHER" id="PTHR30250:SF21">
    <property type="entry name" value="LIPID II FLIPPASE MURJ"/>
    <property type="match status" value="1"/>
</dbReference>
<evidence type="ECO:0000256" key="2">
    <source>
        <dbReference type="ARBA" id="ARBA00022475"/>
    </source>
</evidence>
<feature type="transmembrane region" description="Helical" evidence="6">
    <location>
        <begin position="333"/>
        <end position="355"/>
    </location>
</feature>
<feature type="transmembrane region" description="Helical" evidence="6">
    <location>
        <begin position="375"/>
        <end position="396"/>
    </location>
</feature>
<evidence type="ECO:0000256" key="3">
    <source>
        <dbReference type="ARBA" id="ARBA00022692"/>
    </source>
</evidence>
<feature type="transmembrane region" description="Helical" evidence="6">
    <location>
        <begin position="193"/>
        <end position="214"/>
    </location>
</feature>
<dbReference type="InterPro" id="IPR002797">
    <property type="entry name" value="Polysacc_synth"/>
</dbReference>
<name>A0A7W8CZV9_9FIRM</name>
<gene>
    <name evidence="7" type="ORF">HNQ43_000688</name>
</gene>
<keyword evidence="5 6" id="KW-0472">Membrane</keyword>
<feature type="transmembrane region" description="Helical" evidence="6">
    <location>
        <begin position="169"/>
        <end position="187"/>
    </location>
</feature>
<evidence type="ECO:0000256" key="4">
    <source>
        <dbReference type="ARBA" id="ARBA00022989"/>
    </source>
</evidence>
<feature type="transmembrane region" description="Helical" evidence="6">
    <location>
        <begin position="12"/>
        <end position="35"/>
    </location>
</feature>
<feature type="transmembrane region" description="Helical" evidence="6">
    <location>
        <begin position="462"/>
        <end position="483"/>
    </location>
</feature>
<dbReference type="InterPro" id="IPR050833">
    <property type="entry name" value="Poly_Biosynth_Transport"/>
</dbReference>
<protein>
    <submittedName>
        <fullName evidence="7">O-antigen/teichoic acid export membrane protein</fullName>
    </submittedName>
</protein>
<keyword evidence="2" id="KW-1003">Cell membrane</keyword>
<evidence type="ECO:0000256" key="5">
    <source>
        <dbReference type="ARBA" id="ARBA00023136"/>
    </source>
</evidence>
<evidence type="ECO:0000313" key="8">
    <source>
        <dbReference type="Proteomes" id="UP000521313"/>
    </source>
</evidence>
<feature type="transmembrane region" description="Helical" evidence="6">
    <location>
        <begin position="55"/>
        <end position="76"/>
    </location>
</feature>
<dbReference type="Pfam" id="PF01943">
    <property type="entry name" value="Polysacc_synt"/>
    <property type="match status" value="1"/>
</dbReference>
<keyword evidence="3 6" id="KW-0812">Transmembrane</keyword>
<dbReference type="EMBL" id="JACHHD010000005">
    <property type="protein sequence ID" value="MBB5184647.1"/>
    <property type="molecule type" value="Genomic_DNA"/>
</dbReference>
<comment type="caution">
    <text evidence="7">The sequence shown here is derived from an EMBL/GenBank/DDBJ whole genome shotgun (WGS) entry which is preliminary data.</text>
</comment>
<keyword evidence="4 6" id="KW-1133">Transmembrane helix</keyword>
<dbReference type="PANTHER" id="PTHR30250">
    <property type="entry name" value="PST FAMILY PREDICTED COLANIC ACID TRANSPORTER"/>
    <property type="match status" value="1"/>
</dbReference>
<evidence type="ECO:0000313" key="7">
    <source>
        <dbReference type="EMBL" id="MBB5184647.1"/>
    </source>
</evidence>
<evidence type="ECO:0000256" key="1">
    <source>
        <dbReference type="ARBA" id="ARBA00004651"/>
    </source>
</evidence>
<comment type="subcellular location">
    <subcellularLocation>
        <location evidence="1">Cell membrane</location>
        <topology evidence="1">Multi-pass membrane protein</topology>
    </subcellularLocation>
</comment>
<dbReference type="AlphaFoldDB" id="A0A7W8CZV9"/>
<sequence length="540" mass="59044">MQESSRVKKSIILSGLVGTGGMFVAKLIGIIYAIPFSSILGSDAYMGIYGQAYNIYSYVLSVFTAGFPFAIATLVARYTVLKDARAVLLIRKCSIGMLAVLGFFGMLMMFAFSGVLAPLMVAQSVEVMSVSLKILSLAVFLVPVLSAFRGFYQGRKEMEQYAFSQAFEQVFRVGFLLSVSCLFVYIIGLERKWALYVSVLSTSVAAIAGILQFIRFDKNKIKGIKAQAKIQSETTHSSKALLKEMCILAVPYMISAIFGYSQQIFNAVLLPTGLHLHQYDEATISTIISAANYVGVKITAIPMILAPGFTAAIIPHITEALTKKDWKRTKKNIIDCLNVVLCIGIPISFCIFLYAQPINYTLFYTENLSMSSYVLGWMAFEGFLGTVGPVTTNLMMALGLKKASLKRIMIATLIKGCLIVPLTMIFGFAGSVLSSLIGDGYMILFNLREVQKSYQVNFKKTGIILIRTGVVVLVMWIVCSLLNAIGFTGSEGSKLIAFLLMCCNGLITFVVGLAAACLLRLPQAVFHIRLRLPGRGGRHV</sequence>
<dbReference type="RefSeq" id="WP_183374788.1">
    <property type="nucleotide sequence ID" value="NZ_JACHHD010000005.1"/>
</dbReference>
<organism evidence="7 8">
    <name type="scientific">Faecalicoccus acidiformans</name>
    <dbReference type="NCBI Taxonomy" id="915173"/>
    <lineage>
        <taxon>Bacteria</taxon>
        <taxon>Bacillati</taxon>
        <taxon>Bacillota</taxon>
        <taxon>Erysipelotrichia</taxon>
        <taxon>Erysipelotrichales</taxon>
        <taxon>Erysipelotrichaceae</taxon>
        <taxon>Faecalicoccus</taxon>
    </lineage>
</organism>
<proteinExistence type="predicted"/>
<feature type="transmembrane region" description="Helical" evidence="6">
    <location>
        <begin position="127"/>
        <end position="148"/>
    </location>
</feature>
<dbReference type="Proteomes" id="UP000521313">
    <property type="component" value="Unassembled WGS sequence"/>
</dbReference>
<feature type="transmembrane region" description="Helical" evidence="6">
    <location>
        <begin position="97"/>
        <end position="121"/>
    </location>
</feature>
<accession>A0A7W8CZV9</accession>